<reference evidence="4" key="1">
    <citation type="journal article" date="2017" name="Plant J.">
        <title>The pomegranate (Punica granatum L.) genome and the genomics of punicalagin biosynthesis.</title>
        <authorList>
            <person name="Qin G."/>
            <person name="Xu C."/>
            <person name="Ming R."/>
            <person name="Tang H."/>
            <person name="Guyot R."/>
            <person name="Kramer E.M."/>
            <person name="Hu Y."/>
            <person name="Yi X."/>
            <person name="Qi Y."/>
            <person name="Xu X."/>
            <person name="Gao Z."/>
            <person name="Pan H."/>
            <person name="Jian J."/>
            <person name="Tian Y."/>
            <person name="Yue Z."/>
            <person name="Xu Y."/>
        </authorList>
    </citation>
    <scope>NUCLEOTIDE SEQUENCE [LARGE SCALE GENOMIC DNA]</scope>
    <source>
        <strain evidence="4">cv. Dabenzi</strain>
    </source>
</reference>
<proteinExistence type="predicted"/>
<dbReference type="InterPro" id="IPR006527">
    <property type="entry name" value="F-box-assoc_dom_typ1"/>
</dbReference>
<keyword evidence="5" id="KW-1185">Reference proteome</keyword>
<evidence type="ECO:0000313" key="2">
    <source>
        <dbReference type="EMBL" id="OWM90027.1"/>
    </source>
</evidence>
<dbReference type="InterPro" id="IPR001810">
    <property type="entry name" value="F-box_dom"/>
</dbReference>
<dbReference type="Gene3D" id="1.20.1280.50">
    <property type="match status" value="1"/>
</dbReference>
<evidence type="ECO:0000313" key="3">
    <source>
        <dbReference type="EMBL" id="PKI33934.1"/>
    </source>
</evidence>
<dbReference type="PANTHER" id="PTHR31672:SF13">
    <property type="entry name" value="F-BOX PROTEIN CPR30-LIKE"/>
    <property type="match status" value="1"/>
</dbReference>
<dbReference type="Pfam" id="PF12937">
    <property type="entry name" value="F-box-like"/>
    <property type="match status" value="1"/>
</dbReference>
<evidence type="ECO:0000313" key="5">
    <source>
        <dbReference type="Proteomes" id="UP000233551"/>
    </source>
</evidence>
<evidence type="ECO:0000313" key="4">
    <source>
        <dbReference type="Proteomes" id="UP000197138"/>
    </source>
</evidence>
<dbReference type="Pfam" id="PF07734">
    <property type="entry name" value="FBA_1"/>
    <property type="match status" value="1"/>
</dbReference>
<feature type="domain" description="F-box" evidence="1">
    <location>
        <begin position="31"/>
        <end position="76"/>
    </location>
</feature>
<dbReference type="SMART" id="SM00256">
    <property type="entry name" value="FBOX"/>
    <property type="match status" value="1"/>
</dbReference>
<dbReference type="InterPro" id="IPR036047">
    <property type="entry name" value="F-box-like_dom_sf"/>
</dbReference>
<reference evidence="2" key="2">
    <citation type="submission" date="2017-06" db="EMBL/GenBank/DDBJ databases">
        <title>The pomegranate genome and the genomics of punicalagin biosynthesis.</title>
        <authorList>
            <person name="Xu C."/>
        </authorList>
    </citation>
    <scope>NUCLEOTIDE SEQUENCE [LARGE SCALE GENOMIC DNA]</scope>
    <source>
        <tissue evidence="2">Fresh leaf</tissue>
    </source>
</reference>
<dbReference type="PROSITE" id="PS50181">
    <property type="entry name" value="FBOX"/>
    <property type="match status" value="1"/>
</dbReference>
<dbReference type="InterPro" id="IPR017451">
    <property type="entry name" value="F-box-assoc_interact_dom"/>
</dbReference>
<dbReference type="EMBL" id="PGOL01006228">
    <property type="protein sequence ID" value="PKI33934.1"/>
    <property type="molecule type" value="Genomic_DNA"/>
</dbReference>
<protein>
    <recommendedName>
        <fullName evidence="1">F-box domain-containing protein</fullName>
    </recommendedName>
</protein>
<name>A0A218XY90_PUNGR</name>
<dbReference type="EMBL" id="MTKT01000605">
    <property type="protein sequence ID" value="OWM90027.1"/>
    <property type="molecule type" value="Genomic_DNA"/>
</dbReference>
<gene>
    <name evidence="2" type="ORF">CDL15_Pgr026940</name>
    <name evidence="3" type="ORF">CRG98_045681</name>
</gene>
<dbReference type="Proteomes" id="UP000233551">
    <property type="component" value="Unassembled WGS sequence"/>
</dbReference>
<dbReference type="AlphaFoldDB" id="A0A218XY90"/>
<reference evidence="3 5" key="3">
    <citation type="submission" date="2017-11" db="EMBL/GenBank/DDBJ databases">
        <title>De-novo sequencing of pomegranate (Punica granatum L.) genome.</title>
        <authorList>
            <person name="Akparov Z."/>
            <person name="Amiraslanov A."/>
            <person name="Hajiyeva S."/>
            <person name="Abbasov M."/>
            <person name="Kaur K."/>
            <person name="Hamwieh A."/>
            <person name="Solovyev V."/>
            <person name="Salamov A."/>
            <person name="Braich B."/>
            <person name="Kosarev P."/>
            <person name="Mahmoud A."/>
            <person name="Hajiyev E."/>
            <person name="Babayeva S."/>
            <person name="Izzatullayeva V."/>
            <person name="Mammadov A."/>
            <person name="Mammadov A."/>
            <person name="Sharifova S."/>
            <person name="Ojaghi J."/>
            <person name="Eynullazada K."/>
            <person name="Bayramov B."/>
            <person name="Abdulazimova A."/>
            <person name="Shahmuradov I."/>
        </authorList>
    </citation>
    <scope>NUCLEOTIDE SEQUENCE [LARGE SCALE GENOMIC DNA]</scope>
    <source>
        <strain evidence="3">AG2017</strain>
        <strain evidence="5">cv. AG2017</strain>
        <tissue evidence="3">Leaf</tissue>
    </source>
</reference>
<dbReference type="InterPro" id="IPR050796">
    <property type="entry name" value="SCF_F-box_component"/>
</dbReference>
<dbReference type="Proteomes" id="UP000197138">
    <property type="component" value="Unassembled WGS sequence"/>
</dbReference>
<dbReference type="NCBIfam" id="TIGR01640">
    <property type="entry name" value="F_box_assoc_1"/>
    <property type="match status" value="1"/>
</dbReference>
<accession>A0A218XY90</accession>
<evidence type="ECO:0000259" key="1">
    <source>
        <dbReference type="PROSITE" id="PS50181"/>
    </source>
</evidence>
<comment type="caution">
    <text evidence="2">The sequence shown here is derived from an EMBL/GenBank/DDBJ whole genome shotgun (WGS) entry which is preliminary data.</text>
</comment>
<dbReference type="PANTHER" id="PTHR31672">
    <property type="entry name" value="BNACNNG10540D PROTEIN"/>
    <property type="match status" value="1"/>
</dbReference>
<organism evidence="2 4">
    <name type="scientific">Punica granatum</name>
    <name type="common">Pomegranate</name>
    <dbReference type="NCBI Taxonomy" id="22663"/>
    <lineage>
        <taxon>Eukaryota</taxon>
        <taxon>Viridiplantae</taxon>
        <taxon>Streptophyta</taxon>
        <taxon>Embryophyta</taxon>
        <taxon>Tracheophyta</taxon>
        <taxon>Spermatophyta</taxon>
        <taxon>Magnoliopsida</taxon>
        <taxon>eudicotyledons</taxon>
        <taxon>Gunneridae</taxon>
        <taxon>Pentapetalae</taxon>
        <taxon>rosids</taxon>
        <taxon>malvids</taxon>
        <taxon>Myrtales</taxon>
        <taxon>Lythraceae</taxon>
        <taxon>Punica</taxon>
    </lineage>
</organism>
<sequence>MRNLFSSLCLYPKGLLSKSQANETLKDSKGETNITSLPRDVLIKILLLLPVESLVQLKDVCHYMHRVITSQYFTRLHLKRSRSQSGLICNTLPNHRINPISKYISGERYHASFISFDFNDQVTKVNSHGLGLEHCLRALVSKYHIWKYKMDVRVRDSCDGLLLLEITGDCDLFERTPLLICNPVTRSYQLLPAPGELAMNYFYGKIVYDSSKRKYKIIGFILKLAAAARCFILELPAKPKGELTSWKEISIPAFPLSGLREFGASVSVKGKLYCLMRQYNREAKQMEQGLLSFDVVTEEVTYTCPILRPLSVWDFEFSSSKKLYQTYCQEGKIEVWVLEDFDSLVWSKHHIIETTCRDDFCTLYMEAHMMRPMVLLDGDDKLIVKHKGDMCVYLKSSKEWEGLAVDFKRFAPFRHWSMAHYEYYVPHVNSLISWNNLEVN</sequence>
<dbReference type="SUPFAM" id="SSF81383">
    <property type="entry name" value="F-box domain"/>
    <property type="match status" value="1"/>
</dbReference>